<comment type="function">
    <text evidence="4">Catalyzes the interconversion of L-alanine and D-alanine. May also act on other amino acids.</text>
</comment>
<dbReference type="GO" id="GO:0005829">
    <property type="term" value="C:cytosol"/>
    <property type="evidence" value="ECO:0007669"/>
    <property type="project" value="TreeGrafter"/>
</dbReference>
<dbReference type="AlphaFoldDB" id="A0AA46DXD8"/>
<dbReference type="FunFam" id="3.20.20.10:FF:000002">
    <property type="entry name" value="Alanine racemase"/>
    <property type="match status" value="1"/>
</dbReference>
<dbReference type="InterPro" id="IPR009006">
    <property type="entry name" value="Ala_racemase/Decarboxylase_C"/>
</dbReference>
<comment type="cofactor">
    <cofactor evidence="1 4 5">
        <name>pyridoxal 5'-phosphate</name>
        <dbReference type="ChEBI" id="CHEBI:597326"/>
    </cofactor>
</comment>
<organism evidence="8 9">
    <name type="scientific">Hypnocyclicus thermotrophus</name>
    <dbReference type="NCBI Taxonomy" id="1627895"/>
    <lineage>
        <taxon>Bacteria</taxon>
        <taxon>Fusobacteriati</taxon>
        <taxon>Fusobacteriota</taxon>
        <taxon>Fusobacteriia</taxon>
        <taxon>Fusobacteriales</taxon>
        <taxon>Fusobacteriaceae</taxon>
        <taxon>Hypnocyclicus</taxon>
    </lineage>
</organism>
<dbReference type="InterPro" id="IPR029066">
    <property type="entry name" value="PLP-binding_barrel"/>
</dbReference>
<dbReference type="SMART" id="SM01005">
    <property type="entry name" value="Ala_racemase_C"/>
    <property type="match status" value="1"/>
</dbReference>
<comment type="catalytic activity">
    <reaction evidence="4">
        <text>L-alanine = D-alanine</text>
        <dbReference type="Rhea" id="RHEA:20249"/>
        <dbReference type="ChEBI" id="CHEBI:57416"/>
        <dbReference type="ChEBI" id="CHEBI:57972"/>
        <dbReference type="EC" id="5.1.1.1"/>
    </reaction>
</comment>
<dbReference type="PANTHER" id="PTHR30511">
    <property type="entry name" value="ALANINE RACEMASE"/>
    <property type="match status" value="1"/>
</dbReference>
<evidence type="ECO:0000256" key="6">
    <source>
        <dbReference type="PIRSR" id="PIRSR600821-52"/>
    </source>
</evidence>
<dbReference type="GO" id="GO:0008784">
    <property type="term" value="F:alanine racemase activity"/>
    <property type="evidence" value="ECO:0007669"/>
    <property type="project" value="UniProtKB-UniRule"/>
</dbReference>
<dbReference type="CDD" id="cd00430">
    <property type="entry name" value="PLPDE_III_AR"/>
    <property type="match status" value="1"/>
</dbReference>
<comment type="caution">
    <text evidence="8">The sequence shown here is derived from an EMBL/GenBank/DDBJ whole genome shotgun (WGS) entry which is preliminary data.</text>
</comment>
<dbReference type="PRINTS" id="PR00992">
    <property type="entry name" value="ALARACEMASE"/>
</dbReference>
<dbReference type="Pfam" id="PF01168">
    <property type="entry name" value="Ala_racemase_N"/>
    <property type="match status" value="1"/>
</dbReference>
<name>A0AA46DXD8_9FUSO</name>
<gene>
    <name evidence="8" type="ORF">EV215_1750</name>
</gene>
<dbReference type="NCBIfam" id="TIGR00492">
    <property type="entry name" value="alr"/>
    <property type="match status" value="1"/>
</dbReference>
<evidence type="ECO:0000256" key="4">
    <source>
        <dbReference type="HAMAP-Rule" id="MF_01201"/>
    </source>
</evidence>
<dbReference type="GO" id="GO:0030170">
    <property type="term" value="F:pyridoxal phosphate binding"/>
    <property type="evidence" value="ECO:0007669"/>
    <property type="project" value="UniProtKB-UniRule"/>
</dbReference>
<dbReference type="RefSeq" id="WP_134113616.1">
    <property type="nucleotide sequence ID" value="NZ_SOBG01000008.1"/>
</dbReference>
<comment type="similarity">
    <text evidence="4">Belongs to the alanine racemase family.</text>
</comment>
<dbReference type="SUPFAM" id="SSF50621">
    <property type="entry name" value="Alanine racemase C-terminal domain-like"/>
    <property type="match status" value="1"/>
</dbReference>
<reference evidence="8 9" key="1">
    <citation type="submission" date="2019-03" db="EMBL/GenBank/DDBJ databases">
        <title>Genomic Encyclopedia of Type Strains, Phase IV (KMG-IV): sequencing the most valuable type-strain genomes for metagenomic binning, comparative biology and taxonomic classification.</title>
        <authorList>
            <person name="Goeker M."/>
        </authorList>
    </citation>
    <scope>NUCLEOTIDE SEQUENCE [LARGE SCALE GENOMIC DNA]</scope>
    <source>
        <strain evidence="8 9">DSM 100055</strain>
    </source>
</reference>
<dbReference type="Gene3D" id="3.20.20.10">
    <property type="entry name" value="Alanine racemase"/>
    <property type="match status" value="1"/>
</dbReference>
<accession>A0AA46DXD8</accession>
<evidence type="ECO:0000256" key="5">
    <source>
        <dbReference type="PIRSR" id="PIRSR600821-50"/>
    </source>
</evidence>
<feature type="active site" description="Proton acceptor; specific for D-alanine" evidence="4">
    <location>
        <position position="32"/>
    </location>
</feature>
<dbReference type="InterPro" id="IPR011079">
    <property type="entry name" value="Ala_racemase_C"/>
</dbReference>
<protein>
    <recommendedName>
        <fullName evidence="4">Alanine racemase</fullName>
        <ecNumber evidence="4">5.1.1.1</ecNumber>
    </recommendedName>
</protein>
<feature type="binding site" evidence="4 6">
    <location>
        <position position="303"/>
    </location>
    <ligand>
        <name>substrate</name>
    </ligand>
</feature>
<feature type="modified residue" description="N6-(pyridoxal phosphate)lysine" evidence="4 5">
    <location>
        <position position="32"/>
    </location>
</feature>
<dbReference type="PANTHER" id="PTHR30511:SF0">
    <property type="entry name" value="ALANINE RACEMASE, CATABOLIC-RELATED"/>
    <property type="match status" value="1"/>
</dbReference>
<evidence type="ECO:0000313" key="8">
    <source>
        <dbReference type="EMBL" id="TDT68030.1"/>
    </source>
</evidence>
<dbReference type="EMBL" id="SOBG01000008">
    <property type="protein sequence ID" value="TDT68030.1"/>
    <property type="molecule type" value="Genomic_DNA"/>
</dbReference>
<dbReference type="GO" id="GO:0030632">
    <property type="term" value="P:D-alanine biosynthetic process"/>
    <property type="evidence" value="ECO:0007669"/>
    <property type="project" value="UniProtKB-UniRule"/>
</dbReference>
<keyword evidence="9" id="KW-1185">Reference proteome</keyword>
<evidence type="ECO:0000256" key="2">
    <source>
        <dbReference type="ARBA" id="ARBA00022898"/>
    </source>
</evidence>
<evidence type="ECO:0000313" key="9">
    <source>
        <dbReference type="Proteomes" id="UP000294678"/>
    </source>
</evidence>
<feature type="binding site" evidence="4 6">
    <location>
        <position position="131"/>
    </location>
    <ligand>
        <name>substrate</name>
    </ligand>
</feature>
<evidence type="ECO:0000256" key="1">
    <source>
        <dbReference type="ARBA" id="ARBA00001933"/>
    </source>
</evidence>
<proteinExistence type="inferred from homology"/>
<dbReference type="HAMAP" id="MF_01201">
    <property type="entry name" value="Ala_racemase"/>
    <property type="match status" value="1"/>
</dbReference>
<feature type="domain" description="Alanine racemase C-terminal" evidence="7">
    <location>
        <begin position="235"/>
        <end position="357"/>
    </location>
</feature>
<comment type="pathway">
    <text evidence="4">Amino-acid biosynthesis; D-alanine biosynthesis; D-alanine from L-alanine: step 1/1.</text>
</comment>
<dbReference type="Pfam" id="PF00842">
    <property type="entry name" value="Ala_racemase_C"/>
    <property type="match status" value="1"/>
</dbReference>
<dbReference type="EC" id="5.1.1.1" evidence="4"/>
<evidence type="ECO:0000256" key="3">
    <source>
        <dbReference type="ARBA" id="ARBA00023235"/>
    </source>
</evidence>
<keyword evidence="2 4" id="KW-0663">Pyridoxal phosphate</keyword>
<dbReference type="InterPro" id="IPR000821">
    <property type="entry name" value="Ala_racemase"/>
</dbReference>
<dbReference type="Proteomes" id="UP000294678">
    <property type="component" value="Unassembled WGS sequence"/>
</dbReference>
<keyword evidence="3 4" id="KW-0413">Isomerase</keyword>
<feature type="active site" description="Proton acceptor; specific for L-alanine" evidence="4">
    <location>
        <position position="256"/>
    </location>
</feature>
<dbReference type="SUPFAM" id="SSF51419">
    <property type="entry name" value="PLP-binding barrel"/>
    <property type="match status" value="1"/>
</dbReference>
<sequence>MYTWLEIDLNKLEKNYNYIKKYTNKNIIPIVKANAYGMGAIEISRFLQNKFNIEIFAVANYKEAIELYNNGITSNILIFNEIESEYLKKSIDKNFIFTIFNLFYLKKWIFYLKNDISKIKFHIKFNTGLNRLGLEKEDIPELIELVHKYNINIAGIYTHFATADSNIKFMKNQIDSFNDIISILKKYNLNYSIIHLSNSPASFNEVIIKENYARIGMALYGLQPIENKNINITPIFKWKAKIIDIRYIKKGEGVSYSQTILNKDSKIGVVPVGYADGYMRQLSNKAYVLYNNNKCKIIGNICMEKIIIDFTDTNAKIDDEVIILGNNIDIEEFAKNSNTIADDIISKFSKTITRRYIYEE</sequence>
<dbReference type="Gene3D" id="2.40.37.10">
    <property type="entry name" value="Lyase, Ornithine Decarboxylase, Chain A, domain 1"/>
    <property type="match status" value="1"/>
</dbReference>
<evidence type="ECO:0000259" key="7">
    <source>
        <dbReference type="SMART" id="SM01005"/>
    </source>
</evidence>
<dbReference type="InterPro" id="IPR001608">
    <property type="entry name" value="Ala_racemase_N"/>
</dbReference>